<evidence type="ECO:0000256" key="3">
    <source>
        <dbReference type="SAM" id="Coils"/>
    </source>
</evidence>
<feature type="coiled-coil region" evidence="3">
    <location>
        <begin position="133"/>
        <end position="160"/>
    </location>
</feature>
<dbReference type="Pfam" id="PF00072">
    <property type="entry name" value="Response_reg"/>
    <property type="match status" value="1"/>
</dbReference>
<dbReference type="PROSITE" id="PS50110">
    <property type="entry name" value="RESPONSE_REGULATORY"/>
    <property type="match status" value="1"/>
</dbReference>
<keyword evidence="6" id="KW-1185">Reference proteome</keyword>
<dbReference type="Gene3D" id="3.60.40.10">
    <property type="entry name" value="PPM-type phosphatase domain"/>
    <property type="match status" value="1"/>
</dbReference>
<dbReference type="InterPro" id="IPR052016">
    <property type="entry name" value="Bact_Sigma-Reg"/>
</dbReference>
<reference evidence="5 6" key="1">
    <citation type="journal article" date="2019" name="Int. J. Syst. Evol. Microbiol.">
        <title>The Global Catalogue of Microorganisms (GCM) 10K type strain sequencing project: providing services to taxonomists for standard genome sequencing and annotation.</title>
        <authorList>
            <consortium name="The Broad Institute Genomics Platform"/>
            <consortium name="The Broad Institute Genome Sequencing Center for Infectious Disease"/>
            <person name="Wu L."/>
            <person name="Ma J."/>
        </authorList>
    </citation>
    <scope>NUCLEOTIDE SEQUENCE [LARGE SCALE GENOMIC DNA]</scope>
    <source>
        <strain evidence="5 6">JCM 10671</strain>
    </source>
</reference>
<gene>
    <name evidence="5" type="ORF">GCM10009547_31150</name>
</gene>
<dbReference type="SMART" id="SM00331">
    <property type="entry name" value="PP2C_SIG"/>
    <property type="match status" value="1"/>
</dbReference>
<feature type="domain" description="Response regulatory" evidence="4">
    <location>
        <begin position="19"/>
        <end position="134"/>
    </location>
</feature>
<evidence type="ECO:0000256" key="2">
    <source>
        <dbReference type="PROSITE-ProRule" id="PRU00169"/>
    </source>
</evidence>
<keyword evidence="3" id="KW-0175">Coiled coil</keyword>
<dbReference type="EMBL" id="BAAAHE010000026">
    <property type="protein sequence ID" value="GAA0625628.1"/>
    <property type="molecule type" value="Genomic_DNA"/>
</dbReference>
<dbReference type="Proteomes" id="UP001500957">
    <property type="component" value="Unassembled WGS sequence"/>
</dbReference>
<evidence type="ECO:0000256" key="1">
    <source>
        <dbReference type="ARBA" id="ARBA00022801"/>
    </source>
</evidence>
<dbReference type="RefSeq" id="WP_344606360.1">
    <property type="nucleotide sequence ID" value="NZ_BAAAHE010000026.1"/>
</dbReference>
<dbReference type="Gene3D" id="3.40.50.2300">
    <property type="match status" value="1"/>
</dbReference>
<evidence type="ECO:0000259" key="4">
    <source>
        <dbReference type="PROSITE" id="PS50110"/>
    </source>
</evidence>
<evidence type="ECO:0000313" key="5">
    <source>
        <dbReference type="EMBL" id="GAA0625628.1"/>
    </source>
</evidence>
<dbReference type="SMART" id="SM00448">
    <property type="entry name" value="REC"/>
    <property type="match status" value="1"/>
</dbReference>
<proteinExistence type="predicted"/>
<feature type="modified residue" description="4-aspartylphosphate" evidence="2">
    <location>
        <position position="69"/>
    </location>
</feature>
<evidence type="ECO:0000313" key="6">
    <source>
        <dbReference type="Proteomes" id="UP001500957"/>
    </source>
</evidence>
<keyword evidence="2" id="KW-0597">Phosphoprotein</keyword>
<dbReference type="InterPro" id="IPR001932">
    <property type="entry name" value="PPM-type_phosphatase-like_dom"/>
</dbReference>
<dbReference type="PANTHER" id="PTHR43156">
    <property type="entry name" value="STAGE II SPORULATION PROTEIN E-RELATED"/>
    <property type="match status" value="1"/>
</dbReference>
<organism evidence="5 6">
    <name type="scientific">Sporichthya brevicatena</name>
    <dbReference type="NCBI Taxonomy" id="171442"/>
    <lineage>
        <taxon>Bacteria</taxon>
        <taxon>Bacillati</taxon>
        <taxon>Actinomycetota</taxon>
        <taxon>Actinomycetes</taxon>
        <taxon>Sporichthyales</taxon>
        <taxon>Sporichthyaceae</taxon>
        <taxon>Sporichthya</taxon>
    </lineage>
</organism>
<dbReference type="Pfam" id="PF07228">
    <property type="entry name" value="SpoIIE"/>
    <property type="match status" value="1"/>
</dbReference>
<dbReference type="SUPFAM" id="SSF52172">
    <property type="entry name" value="CheY-like"/>
    <property type="match status" value="1"/>
</dbReference>
<dbReference type="InterPro" id="IPR011006">
    <property type="entry name" value="CheY-like_superfamily"/>
</dbReference>
<dbReference type="PANTHER" id="PTHR43156:SF2">
    <property type="entry name" value="STAGE II SPORULATION PROTEIN E"/>
    <property type="match status" value="1"/>
</dbReference>
<keyword evidence="1" id="KW-0378">Hydrolase</keyword>
<dbReference type="InterPro" id="IPR036457">
    <property type="entry name" value="PPM-type-like_dom_sf"/>
</dbReference>
<comment type="caution">
    <text evidence="5">The sequence shown here is derived from an EMBL/GenBank/DDBJ whole genome shotgun (WGS) entry which is preliminary data.</text>
</comment>
<sequence>MDAALTPPTAAPAFDPKMQLVLVEDDPGDATLVRDMLDEVEPDLSVLWVRSIGEAVDVLSADTRCVLLDLVLPDTAGFDGLERVLAAAPRAAVIVLTGFSDSAKGSEAVSRGAQDYLNKSQVDPELLGRAVRYAIERRAAQDTARELAQAEARAAENTRLERGLLPTPLVHDASVEVRQRYRPGRDRALLGGDFYDIVQCEDGSLFAMIGDVSGHGPDEAALGVCLRVAWRTLVLAGTAEDRILPLTAQVLVHERSAEEVFATACMVCITPDRRSARVYLAGHPAPVPLGGAASELPVGAPLGVLEDEHWVPGELSLEPGWRLMLFTDGLIEGLTGSDGERLGVEGLKALLADARAGERPPDEWLTALLDRVRELNRGALADDLAVLVLSDCASEAAP</sequence>
<dbReference type="InterPro" id="IPR001789">
    <property type="entry name" value="Sig_transdc_resp-reg_receiver"/>
</dbReference>
<accession>A0ABN1H111</accession>
<name>A0ABN1H111_9ACTN</name>
<protein>
    <submittedName>
        <fullName evidence="5">Fused response regulator/phosphatase</fullName>
    </submittedName>
</protein>